<evidence type="ECO:0000313" key="3">
    <source>
        <dbReference type="Proteomes" id="UP000037122"/>
    </source>
</evidence>
<proteinExistence type="predicted"/>
<gene>
    <name evidence="2" type="ORF">QG37_04730</name>
</gene>
<comment type="caution">
    <text evidence="2">The sequence shown here is derived from an EMBL/GenBank/DDBJ whole genome shotgun (WGS) entry which is preliminary data.</text>
</comment>
<organism evidence="2 3">
    <name type="scientific">Candidozyma auris</name>
    <name type="common">Yeast</name>
    <name type="synonym">Candida auris</name>
    <dbReference type="NCBI Taxonomy" id="498019"/>
    <lineage>
        <taxon>Eukaryota</taxon>
        <taxon>Fungi</taxon>
        <taxon>Dikarya</taxon>
        <taxon>Ascomycota</taxon>
        <taxon>Saccharomycotina</taxon>
        <taxon>Pichiomycetes</taxon>
        <taxon>Metschnikowiaceae</taxon>
        <taxon>Candidozyma</taxon>
    </lineage>
</organism>
<dbReference type="Proteomes" id="UP000037122">
    <property type="component" value="Unassembled WGS sequence"/>
</dbReference>
<sequence length="84" mass="9520">MVFKDKASDLPMYVKFFFFPFLIFLCFSSGDTNQKIQQSFSSQTTISGLDPRNLHWSGDPTINMGISSKKHKIQLSDPGKGRLD</sequence>
<evidence type="ECO:0000313" key="2">
    <source>
        <dbReference type="EMBL" id="KND98379.1"/>
    </source>
</evidence>
<protein>
    <submittedName>
        <fullName evidence="2">Uncharacterized protein</fullName>
    </submittedName>
</protein>
<dbReference type="VEuPathDB" id="FungiDB:QG37_04730"/>
<evidence type="ECO:0000256" key="1">
    <source>
        <dbReference type="SAM" id="MobiDB-lite"/>
    </source>
</evidence>
<feature type="region of interest" description="Disordered" evidence="1">
    <location>
        <begin position="65"/>
        <end position="84"/>
    </location>
</feature>
<reference evidence="3" key="1">
    <citation type="journal article" date="2015" name="BMC Genomics">
        <title>Draft genome of a commonly misdiagnosed multidrug resistant pathogen Candida auris.</title>
        <authorList>
            <person name="Chatterjee S."/>
            <person name="Alampalli S.V."/>
            <person name="Nageshan R.K."/>
            <person name="Chettiar S.T."/>
            <person name="Joshi S."/>
            <person name="Tatu U.S."/>
        </authorList>
    </citation>
    <scope>NUCLEOTIDE SEQUENCE [LARGE SCALE GENOMIC DNA]</scope>
    <source>
        <strain evidence="3">6684</strain>
    </source>
</reference>
<accession>A0A0L0NWG5</accession>
<name>A0A0L0NWG5_CANAR</name>
<dbReference type="AlphaFoldDB" id="A0A0L0NWG5"/>
<dbReference type="EMBL" id="LGST01000032">
    <property type="protein sequence ID" value="KND98379.1"/>
    <property type="molecule type" value="Genomic_DNA"/>
</dbReference>